<feature type="domain" description="Transketolase C-terminal" evidence="1">
    <location>
        <begin position="17"/>
        <end position="67"/>
    </location>
</feature>
<name>A0A136Q1D8_9FIRM</name>
<reference evidence="2 3" key="1">
    <citation type="submission" date="2016-02" db="EMBL/GenBank/DDBJ databases">
        <authorList>
            <person name="Wen L."/>
            <person name="He K."/>
            <person name="Yang H."/>
        </authorList>
    </citation>
    <scope>NUCLEOTIDE SEQUENCE [LARGE SCALE GENOMIC DNA]</scope>
    <source>
        <strain evidence="2 3">DSM 22607</strain>
    </source>
</reference>
<proteinExistence type="predicted"/>
<dbReference type="KEGG" id="cmiu:B1H56_00565"/>
<evidence type="ECO:0000313" key="2">
    <source>
        <dbReference type="EMBL" id="KXK64500.1"/>
    </source>
</evidence>
<dbReference type="STRING" id="626937.HMPREF3293_02579"/>
<dbReference type="Gene3D" id="3.40.50.920">
    <property type="match status" value="1"/>
</dbReference>
<dbReference type="Pfam" id="PF02780">
    <property type="entry name" value="Transketolase_C"/>
    <property type="match status" value="1"/>
</dbReference>
<dbReference type="InterPro" id="IPR009014">
    <property type="entry name" value="Transketo_C/PFOR_II"/>
</dbReference>
<organism evidence="2 3">
    <name type="scientific">Christensenella minuta</name>
    <dbReference type="NCBI Taxonomy" id="626937"/>
    <lineage>
        <taxon>Bacteria</taxon>
        <taxon>Bacillati</taxon>
        <taxon>Bacillota</taxon>
        <taxon>Clostridia</taxon>
        <taxon>Christensenellales</taxon>
        <taxon>Christensenellaceae</taxon>
        <taxon>Christensenella</taxon>
    </lineage>
</organism>
<keyword evidence="3" id="KW-1185">Reference proteome</keyword>
<dbReference type="RefSeq" id="WP_121418945.1">
    <property type="nucleotide sequence ID" value="NZ_CABMOF010000007.1"/>
</dbReference>
<dbReference type="Proteomes" id="UP000070366">
    <property type="component" value="Unassembled WGS sequence"/>
</dbReference>
<comment type="caution">
    <text evidence="2">The sequence shown here is derived from an EMBL/GenBank/DDBJ whole genome shotgun (WGS) entry which is preliminary data.</text>
</comment>
<gene>
    <name evidence="2" type="ORF">HMPREF3293_02579</name>
</gene>
<evidence type="ECO:0000259" key="1">
    <source>
        <dbReference type="Pfam" id="PF02780"/>
    </source>
</evidence>
<dbReference type="AlphaFoldDB" id="A0A136Q1D8"/>
<dbReference type="SUPFAM" id="SSF52922">
    <property type="entry name" value="TK C-terminal domain-like"/>
    <property type="match status" value="1"/>
</dbReference>
<dbReference type="InterPro" id="IPR033248">
    <property type="entry name" value="Transketolase_C"/>
</dbReference>
<sequence length="86" mass="9639">MKNPVYGTIKIIPPYIRAIAPVDRETRPASVRKTKAAVTAENYSIIGGAYSAVSETLAREYPIPARRTRPLREVGQMDYLRQALHL</sequence>
<protein>
    <recommendedName>
        <fullName evidence="1">Transketolase C-terminal domain-containing protein</fullName>
    </recommendedName>
</protein>
<evidence type="ECO:0000313" key="3">
    <source>
        <dbReference type="Proteomes" id="UP000070366"/>
    </source>
</evidence>
<dbReference type="EMBL" id="LSZW01000064">
    <property type="protein sequence ID" value="KXK64500.1"/>
    <property type="molecule type" value="Genomic_DNA"/>
</dbReference>
<accession>A0A136Q1D8</accession>